<dbReference type="GO" id="GO:0006814">
    <property type="term" value="P:sodium ion transport"/>
    <property type="evidence" value="ECO:0007669"/>
    <property type="project" value="UniProtKB-KW"/>
</dbReference>
<evidence type="ECO:0000256" key="2">
    <source>
        <dbReference type="ARBA" id="ARBA00006434"/>
    </source>
</evidence>
<dbReference type="PANTHER" id="PTHR42985:SF40">
    <property type="entry name" value="LD47995P-RELATED"/>
    <property type="match status" value="1"/>
</dbReference>
<comment type="caution">
    <text evidence="12">The sequence shown here is derived from an EMBL/GenBank/DDBJ whole genome shotgun (WGS) entry which is preliminary data.</text>
</comment>
<evidence type="ECO:0000313" key="13">
    <source>
        <dbReference type="Proteomes" id="UP000277742"/>
    </source>
</evidence>
<evidence type="ECO:0000256" key="1">
    <source>
        <dbReference type="ARBA" id="ARBA00004651"/>
    </source>
</evidence>
<evidence type="ECO:0000256" key="7">
    <source>
        <dbReference type="ARBA" id="ARBA00023053"/>
    </source>
</evidence>
<keyword evidence="8" id="KW-0406">Ion transport</keyword>
<dbReference type="InterPro" id="IPR038377">
    <property type="entry name" value="Na/Glc_symporter_sf"/>
</dbReference>
<proteinExistence type="inferred from homology"/>
<reference evidence="12 13" key="1">
    <citation type="submission" date="2018-11" db="EMBL/GenBank/DDBJ databases">
        <title>Species Designations Belie Phenotypic and Genotypic Heterogeneity in Oral Streptococci.</title>
        <authorList>
            <person name="Velsko I."/>
        </authorList>
    </citation>
    <scope>NUCLEOTIDE SEQUENCE [LARGE SCALE GENOMIC DNA]</scope>
    <source>
        <strain evidence="12 13">BCA12</strain>
    </source>
</reference>
<evidence type="ECO:0000256" key="10">
    <source>
        <dbReference type="ARBA" id="ARBA00023201"/>
    </source>
</evidence>
<evidence type="ECO:0000256" key="5">
    <source>
        <dbReference type="ARBA" id="ARBA00022692"/>
    </source>
</evidence>
<evidence type="ECO:0008006" key="14">
    <source>
        <dbReference type="Google" id="ProtNLM"/>
    </source>
</evidence>
<dbReference type="PANTHER" id="PTHR42985">
    <property type="entry name" value="SODIUM-COUPLED MONOCARBOXYLATE TRANSPORTER"/>
    <property type="match status" value="1"/>
</dbReference>
<feature type="transmembrane region" description="Helical" evidence="11">
    <location>
        <begin position="6"/>
        <end position="23"/>
    </location>
</feature>
<feature type="transmembrane region" description="Helical" evidence="11">
    <location>
        <begin position="35"/>
        <end position="56"/>
    </location>
</feature>
<comment type="similarity">
    <text evidence="2">Belongs to the sodium:solute symporter (SSF) (TC 2.A.21) family.</text>
</comment>
<dbReference type="EMBL" id="RJNR01000009">
    <property type="protein sequence ID" value="RSI80622.1"/>
    <property type="molecule type" value="Genomic_DNA"/>
</dbReference>
<dbReference type="Proteomes" id="UP000277742">
    <property type="component" value="Unassembled WGS sequence"/>
</dbReference>
<evidence type="ECO:0000256" key="11">
    <source>
        <dbReference type="SAM" id="Phobius"/>
    </source>
</evidence>
<accession>A0A428CP33</accession>
<sequence>MLGILVTLLLYFYLISWIAYWKKGSEEDYYQVKKAVPVTVLAFSVFATLLSPISFLTLVGNAYTGRSYLWFAQCGIFLAIPLAHRYFLPLYQKGNYETAYHLLEDKFQSAGIRSLATGTLVLWDC</sequence>
<evidence type="ECO:0000256" key="4">
    <source>
        <dbReference type="ARBA" id="ARBA00022475"/>
    </source>
</evidence>
<keyword evidence="6 11" id="KW-1133">Transmembrane helix</keyword>
<dbReference type="InterPro" id="IPR051163">
    <property type="entry name" value="Sodium:Solute_Symporter_SSF"/>
</dbReference>
<keyword evidence="7" id="KW-0915">Sodium</keyword>
<keyword evidence="9 11" id="KW-0472">Membrane</keyword>
<comment type="subcellular location">
    <subcellularLocation>
        <location evidence="1">Cell membrane</location>
        <topology evidence="1">Multi-pass membrane protein</topology>
    </subcellularLocation>
</comment>
<evidence type="ECO:0000256" key="6">
    <source>
        <dbReference type="ARBA" id="ARBA00022989"/>
    </source>
</evidence>
<dbReference type="Gene3D" id="1.20.1730.10">
    <property type="entry name" value="Sodium/glucose cotransporter"/>
    <property type="match status" value="1"/>
</dbReference>
<dbReference type="GO" id="GO:0005886">
    <property type="term" value="C:plasma membrane"/>
    <property type="evidence" value="ECO:0007669"/>
    <property type="project" value="UniProtKB-SubCell"/>
</dbReference>
<gene>
    <name evidence="12" type="ORF">D8855_06835</name>
</gene>
<evidence type="ECO:0000256" key="3">
    <source>
        <dbReference type="ARBA" id="ARBA00022448"/>
    </source>
</evidence>
<keyword evidence="3" id="KW-0813">Transport</keyword>
<keyword evidence="5 11" id="KW-0812">Transmembrane</keyword>
<evidence type="ECO:0000256" key="8">
    <source>
        <dbReference type="ARBA" id="ARBA00023065"/>
    </source>
</evidence>
<dbReference type="PROSITE" id="PS50283">
    <property type="entry name" value="NA_SOLUT_SYMP_3"/>
    <property type="match status" value="1"/>
</dbReference>
<dbReference type="GO" id="GO:0015293">
    <property type="term" value="F:symporter activity"/>
    <property type="evidence" value="ECO:0007669"/>
    <property type="project" value="TreeGrafter"/>
</dbReference>
<keyword evidence="4" id="KW-1003">Cell membrane</keyword>
<evidence type="ECO:0000313" key="12">
    <source>
        <dbReference type="EMBL" id="RSI80622.1"/>
    </source>
</evidence>
<evidence type="ECO:0000256" key="9">
    <source>
        <dbReference type="ARBA" id="ARBA00023136"/>
    </source>
</evidence>
<feature type="transmembrane region" description="Helical" evidence="11">
    <location>
        <begin position="68"/>
        <end position="88"/>
    </location>
</feature>
<keyword evidence="10" id="KW-0739">Sodium transport</keyword>
<organism evidence="12 13">
    <name type="scientific">Streptococcus mitis</name>
    <dbReference type="NCBI Taxonomy" id="28037"/>
    <lineage>
        <taxon>Bacteria</taxon>
        <taxon>Bacillati</taxon>
        <taxon>Bacillota</taxon>
        <taxon>Bacilli</taxon>
        <taxon>Lactobacillales</taxon>
        <taxon>Streptococcaceae</taxon>
        <taxon>Streptococcus</taxon>
        <taxon>Streptococcus mitis group</taxon>
    </lineage>
</organism>
<protein>
    <recommendedName>
        <fullName evidence="14">Sialic acid transporter</fullName>
    </recommendedName>
</protein>
<dbReference type="InterPro" id="IPR001734">
    <property type="entry name" value="Na/solute_symporter"/>
</dbReference>
<dbReference type="AlphaFoldDB" id="A0A428CP33"/>
<dbReference type="RefSeq" id="WP_247932340.1">
    <property type="nucleotide sequence ID" value="NZ_JALDTY010000008.1"/>
</dbReference>
<name>A0A428CP33_STRMT</name>